<dbReference type="InterPro" id="IPR018306">
    <property type="entry name" value="Phage_T5_Orf172_DNA-bd"/>
</dbReference>
<comment type="caution">
    <text evidence="2">The sequence shown here is derived from an EMBL/GenBank/DDBJ whole genome shotgun (WGS) entry which is preliminary data.</text>
</comment>
<proteinExistence type="predicted"/>
<reference evidence="2 3" key="1">
    <citation type="submission" date="2018-07" db="EMBL/GenBank/DDBJ databases">
        <title>Dyella solisilvae sp. nov., isolated from the pine and broad-leaved mixed forest soil.</title>
        <authorList>
            <person name="Gao Z."/>
            <person name="Qiu L."/>
        </authorList>
    </citation>
    <scope>NUCLEOTIDE SEQUENCE [LARGE SCALE GENOMIC DNA]</scope>
    <source>
        <strain evidence="2 3">DHG54</strain>
    </source>
</reference>
<dbReference type="AlphaFoldDB" id="A0A370KBA6"/>
<dbReference type="Pfam" id="PF10544">
    <property type="entry name" value="T5orf172"/>
    <property type="match status" value="1"/>
</dbReference>
<evidence type="ECO:0000259" key="1">
    <source>
        <dbReference type="Pfam" id="PF10544"/>
    </source>
</evidence>
<evidence type="ECO:0000313" key="3">
    <source>
        <dbReference type="Proteomes" id="UP000254711"/>
    </source>
</evidence>
<accession>A0A370KBA6</accession>
<dbReference type="OrthoDB" id="5995845at2"/>
<sequence>MPHAASDQQSEEPRFASRGRAYVYVLPCRDADLLKVGFSRDPMQRLHDLHPRFFEFFDLGRGLLIEVDLVAQARRIERHFLTRWPECRAPAPLAVHAAAGGRTEWYRGVDAELTALARELAREESLPLHEPLRDWLARRLADRAGLLYDWSERMLAEASLEREHHGAPGPFEHALLDTLSLCEAVGLPLEQLLPASVLAWHRFGPHRRLFEP</sequence>
<dbReference type="RefSeq" id="WP_114823671.1">
    <property type="nucleotide sequence ID" value="NZ_QQSY01000001.1"/>
</dbReference>
<dbReference type="EMBL" id="QQSY01000001">
    <property type="protein sequence ID" value="RDI99938.1"/>
    <property type="molecule type" value="Genomic_DNA"/>
</dbReference>
<dbReference type="Proteomes" id="UP000254711">
    <property type="component" value="Unassembled WGS sequence"/>
</dbReference>
<protein>
    <submittedName>
        <fullName evidence="2">GIY-YIG nuclease family protein</fullName>
    </submittedName>
</protein>
<keyword evidence="3" id="KW-1185">Reference proteome</keyword>
<organism evidence="2 3">
    <name type="scientific">Dyella solisilvae</name>
    <dbReference type="NCBI Taxonomy" id="1920168"/>
    <lineage>
        <taxon>Bacteria</taxon>
        <taxon>Pseudomonadati</taxon>
        <taxon>Pseudomonadota</taxon>
        <taxon>Gammaproteobacteria</taxon>
        <taxon>Lysobacterales</taxon>
        <taxon>Rhodanobacteraceae</taxon>
        <taxon>Dyella</taxon>
    </lineage>
</organism>
<name>A0A370KBA6_9GAMM</name>
<gene>
    <name evidence="2" type="ORF">DVT68_03675</name>
</gene>
<evidence type="ECO:0000313" key="2">
    <source>
        <dbReference type="EMBL" id="RDI99938.1"/>
    </source>
</evidence>
<feature type="domain" description="Bacteriophage T5 Orf172 DNA-binding" evidence="1">
    <location>
        <begin position="22"/>
        <end position="117"/>
    </location>
</feature>